<feature type="compositionally biased region" description="Low complexity" evidence="1">
    <location>
        <begin position="632"/>
        <end position="648"/>
    </location>
</feature>
<feature type="compositionally biased region" description="Basic and acidic residues" evidence="1">
    <location>
        <begin position="389"/>
        <end position="399"/>
    </location>
</feature>
<feature type="compositionally biased region" description="Polar residues" evidence="1">
    <location>
        <begin position="36"/>
        <end position="67"/>
    </location>
</feature>
<comment type="caution">
    <text evidence="3">The sequence shown here is derived from an EMBL/GenBank/DDBJ whole genome shotgun (WGS) entry which is preliminary data.</text>
</comment>
<feature type="region of interest" description="Disordered" evidence="1">
    <location>
        <begin position="1"/>
        <end position="83"/>
    </location>
</feature>
<feature type="compositionally biased region" description="Polar residues" evidence="1">
    <location>
        <begin position="158"/>
        <end position="168"/>
    </location>
</feature>
<feature type="region of interest" description="Disordered" evidence="1">
    <location>
        <begin position="533"/>
        <end position="572"/>
    </location>
</feature>
<feature type="compositionally biased region" description="Acidic residues" evidence="1">
    <location>
        <begin position="806"/>
        <end position="828"/>
    </location>
</feature>
<feature type="region of interest" description="Disordered" evidence="1">
    <location>
        <begin position="735"/>
        <end position="973"/>
    </location>
</feature>
<dbReference type="AlphaFoldDB" id="A0A8J4F1F3"/>
<feature type="compositionally biased region" description="Acidic residues" evidence="1">
    <location>
        <begin position="878"/>
        <end position="962"/>
    </location>
</feature>
<feature type="compositionally biased region" description="Low complexity" evidence="1">
    <location>
        <begin position="310"/>
        <end position="326"/>
    </location>
</feature>
<feature type="non-terminal residue" evidence="3">
    <location>
        <position position="1182"/>
    </location>
</feature>
<protein>
    <recommendedName>
        <fullName evidence="2">DNA replication checkpoint mediator MRC1 domain-containing protein</fullName>
    </recommendedName>
</protein>
<evidence type="ECO:0000313" key="4">
    <source>
        <dbReference type="Proteomes" id="UP000747399"/>
    </source>
</evidence>
<feature type="compositionally biased region" description="Gly residues" evidence="1">
    <location>
        <begin position="553"/>
        <end position="562"/>
    </location>
</feature>
<sequence>MESNSQGSVEPGSEPNALWSVLFTSSQEQLAPPFESQPQQQTLPPSESQFQTQHGTSILVKQSSQNEPDMPCPARQLPNKDVAAGKISAGQQPVTGQVETAEIAGASSPVPDSCNGTTRSPSRAFVPPPVLETELQPQHNQAIQAASPLAVSCRPDGQESNASRSTATHWEPDADVVRSPAPPPSSLLPQSSLTLNLLPSSELLVGVREPDPDGSNAPVAVELEARVHGVVAAAAPAPQQAPLPYRQHHEEASSLEDTLEDELCDSDAEVPATDAAAARDATQGKQRADDDGGACGHRLKRLRRAPTPPLSAAAAALESASQPSPALKRKAAADSLGEGDVAAVVAASGGGGGEARPFKALRKRVVVRSAVGDDFDDLEPQDAAAGRGSEGREGRETPSREGGGAGGAAGGAKGAPGAAAAEAEGEAEQPETGVEEEEDVAGAAREEDPEVAKQRMLREAALRDRIGGRAVPDAPVRPLTDVLSRIMARQKSLVDRTRANDPVVLAQPVAPTAASAHQPQQAAPPTFNVRALMKSLAESKQQQQPQQPQAGTDRGGGAGADGGSTAVAAAAAAAAATQCSDGAIAVTKAVPGTSTNQGENGEPSQMDLDLKLHGSEMEGLDAPAVAETPVRQYQQRQQQQGGEGGAETAAEGDVLMQGAGIVGVLAATAAAARRDGGGDGEDDGDGELLVVEEQAPPPAKSPFGVIRGLRPLDAAADGPMGLGLLYDTQALLYDDASQQQTQQTQEESKDPQKTPGCDRSRGRTATVIPLVDLAHRAPSITVKSGSGSGSGSAEAEDSKGHAGLDPDLDLDLGEEDDLIVEPDPEPEAGDSKWPKDGQRQQQMAAAATATGTATGGDGKAKDQTLQVDAPGTAIRTDEEAEEEADVVEAAGDEDEEEVADEEEEEEDLEEEEGEGEEEEEEEGAVACGEGEEGEGEEEEEEDGLMYDVDEEFDSTDEDDAVEPEGLRFEEEEAATAAGAGLLDDSAAAAAAGAEADADAAVALERRQKLTDVLIAAAKKRRAEQLAEAKRRAAAERGAGAFFVDVEAELSDEEEGIAALDDLEDEYDGEDLDEGVLASLLGNAKDSALDEVRRAELHALWEAERDSAAVKELVEAVRRGFRRSRRKNGLGELQDDDEDLTDNDARRRRANLFASSIEEDDDAPIKVARGHGLDLDLAREDEG</sequence>
<dbReference type="Pfam" id="PF09444">
    <property type="entry name" value="MRC1"/>
    <property type="match status" value="1"/>
</dbReference>
<keyword evidence="4" id="KW-1185">Reference proteome</keyword>
<feature type="compositionally biased region" description="Low complexity" evidence="1">
    <location>
        <begin position="541"/>
        <end position="552"/>
    </location>
</feature>
<feature type="compositionally biased region" description="Acidic residues" evidence="1">
    <location>
        <begin position="423"/>
        <end position="440"/>
    </location>
</feature>
<dbReference type="EMBL" id="BNCO01000016">
    <property type="protein sequence ID" value="GIL53801.1"/>
    <property type="molecule type" value="Genomic_DNA"/>
</dbReference>
<gene>
    <name evidence="3" type="ORF">Vafri_9430</name>
</gene>
<dbReference type="Proteomes" id="UP000747399">
    <property type="component" value="Unassembled WGS sequence"/>
</dbReference>
<feature type="region of interest" description="Disordered" evidence="1">
    <location>
        <begin position="102"/>
        <end position="127"/>
    </location>
</feature>
<feature type="region of interest" description="Disordered" evidence="1">
    <location>
        <begin position="150"/>
        <end position="191"/>
    </location>
</feature>
<accession>A0A8J4F1F3</accession>
<feature type="compositionally biased region" description="Basic and acidic residues" evidence="1">
    <location>
        <begin position="746"/>
        <end position="761"/>
    </location>
</feature>
<dbReference type="InterPro" id="IPR018564">
    <property type="entry name" value="Repl_chkpnt_MRC1_dom"/>
</dbReference>
<feature type="region of interest" description="Disordered" evidence="1">
    <location>
        <begin position="624"/>
        <end position="648"/>
    </location>
</feature>
<feature type="region of interest" description="Disordered" evidence="1">
    <location>
        <begin position="370"/>
        <end position="456"/>
    </location>
</feature>
<organism evidence="3 4">
    <name type="scientific">Volvox africanus</name>
    <dbReference type="NCBI Taxonomy" id="51714"/>
    <lineage>
        <taxon>Eukaryota</taxon>
        <taxon>Viridiplantae</taxon>
        <taxon>Chlorophyta</taxon>
        <taxon>core chlorophytes</taxon>
        <taxon>Chlorophyceae</taxon>
        <taxon>CS clade</taxon>
        <taxon>Chlamydomonadales</taxon>
        <taxon>Volvocaceae</taxon>
        <taxon>Volvox</taxon>
    </lineage>
</organism>
<evidence type="ECO:0000313" key="3">
    <source>
        <dbReference type="EMBL" id="GIL53801.1"/>
    </source>
</evidence>
<feature type="compositionally biased region" description="Low complexity" evidence="1">
    <location>
        <begin position="272"/>
        <end position="281"/>
    </location>
</feature>
<feature type="compositionally biased region" description="Low complexity" evidence="1">
    <location>
        <begin position="563"/>
        <end position="572"/>
    </location>
</feature>
<feature type="compositionally biased region" description="Acidic residues" evidence="1">
    <location>
        <begin position="253"/>
        <end position="268"/>
    </location>
</feature>
<feature type="compositionally biased region" description="Basic and acidic residues" evidence="1">
    <location>
        <begin position="829"/>
        <end position="838"/>
    </location>
</feature>
<feature type="compositionally biased region" description="Basic and acidic residues" evidence="1">
    <location>
        <begin position="444"/>
        <end position="456"/>
    </location>
</feature>
<feature type="region of interest" description="Disordered" evidence="1">
    <location>
        <begin position="235"/>
        <end position="337"/>
    </location>
</feature>
<feature type="compositionally biased region" description="Gly residues" evidence="1">
    <location>
        <begin position="401"/>
        <end position="414"/>
    </location>
</feature>
<evidence type="ECO:0000256" key="1">
    <source>
        <dbReference type="SAM" id="MobiDB-lite"/>
    </source>
</evidence>
<feature type="domain" description="DNA replication checkpoint mediator MRC1" evidence="2">
    <location>
        <begin position="1042"/>
        <end position="1149"/>
    </location>
</feature>
<reference evidence="3" key="1">
    <citation type="journal article" date="2021" name="Proc. Natl. Acad. Sci. U.S.A.">
        <title>Three genomes in the algal genus Volvox reveal the fate of a haploid sex-determining region after a transition to homothallism.</title>
        <authorList>
            <person name="Yamamoto K."/>
            <person name="Hamaji T."/>
            <person name="Kawai-Toyooka H."/>
            <person name="Matsuzaki R."/>
            <person name="Takahashi F."/>
            <person name="Nishimura Y."/>
            <person name="Kawachi M."/>
            <person name="Noguchi H."/>
            <person name="Minakuchi Y."/>
            <person name="Umen J.G."/>
            <person name="Toyoda A."/>
            <person name="Nozaki H."/>
        </authorList>
    </citation>
    <scope>NUCLEOTIDE SEQUENCE</scope>
    <source>
        <strain evidence="3">NIES-3780</strain>
    </source>
</reference>
<evidence type="ECO:0000259" key="2">
    <source>
        <dbReference type="Pfam" id="PF09444"/>
    </source>
</evidence>
<proteinExistence type="predicted"/>
<name>A0A8J4F1F3_9CHLO</name>